<evidence type="ECO:0000313" key="3">
    <source>
        <dbReference type="Proteomes" id="UP000190044"/>
    </source>
</evidence>
<reference evidence="3" key="1">
    <citation type="submission" date="2017-02" db="EMBL/GenBank/DDBJ databases">
        <authorList>
            <person name="Varghese N."/>
            <person name="Submissions S."/>
        </authorList>
    </citation>
    <scope>NUCLEOTIDE SEQUENCE [LARGE SCALE GENOMIC DNA]</scope>
    <source>
        <strain evidence="3">R11H</strain>
    </source>
</reference>
<evidence type="ECO:0000313" key="2">
    <source>
        <dbReference type="EMBL" id="SKB89182.1"/>
    </source>
</evidence>
<dbReference type="OrthoDB" id="7204430at2"/>
<dbReference type="Proteomes" id="UP000190044">
    <property type="component" value="Unassembled WGS sequence"/>
</dbReference>
<feature type="region of interest" description="Disordered" evidence="1">
    <location>
        <begin position="28"/>
        <end position="47"/>
    </location>
</feature>
<keyword evidence="3" id="KW-1185">Reference proteome</keyword>
<gene>
    <name evidence="2" type="ORF">SAMN06295937_102653</name>
</gene>
<dbReference type="EMBL" id="FUYP01000026">
    <property type="protein sequence ID" value="SKB89182.1"/>
    <property type="molecule type" value="Genomic_DNA"/>
</dbReference>
<feature type="compositionally biased region" description="Low complexity" evidence="1">
    <location>
        <begin position="33"/>
        <end position="46"/>
    </location>
</feature>
<evidence type="ECO:0000256" key="1">
    <source>
        <dbReference type="SAM" id="MobiDB-lite"/>
    </source>
</evidence>
<evidence type="ECO:0008006" key="4">
    <source>
        <dbReference type="Google" id="ProtNLM"/>
    </source>
</evidence>
<dbReference type="RefSeq" id="WP_139375836.1">
    <property type="nucleotide sequence ID" value="NZ_FUYP01000026.1"/>
</dbReference>
<proteinExistence type="predicted"/>
<sequence length="170" mass="18325">MTHRRLFTLAALTTLTLAACGDGRRRADASETPAAKSKAAAPSSAPQADTGLQAYVDHFPFDVVNGVAWNDHPAVKAGLAKTVTNAEIRRTIETLAGPSAPIERHEGKLMSWACEAHNCGPHQWSVLIDPSNGATDVCYYNESVNGSRAHWFFAAGTEQWRDGNCQFGED</sequence>
<dbReference type="AlphaFoldDB" id="A0A1T5EZ06"/>
<protein>
    <recommendedName>
        <fullName evidence="4">Inhibitor of vertebrate lysozyme (Ivy)</fullName>
    </recommendedName>
</protein>
<dbReference type="PROSITE" id="PS51257">
    <property type="entry name" value="PROKAR_LIPOPROTEIN"/>
    <property type="match status" value="1"/>
</dbReference>
<organism evidence="2 3">
    <name type="scientific">Sphingopyxis flava</name>
    <dbReference type="NCBI Taxonomy" id="1507287"/>
    <lineage>
        <taxon>Bacteria</taxon>
        <taxon>Pseudomonadati</taxon>
        <taxon>Pseudomonadota</taxon>
        <taxon>Alphaproteobacteria</taxon>
        <taxon>Sphingomonadales</taxon>
        <taxon>Sphingomonadaceae</taxon>
        <taxon>Sphingopyxis</taxon>
    </lineage>
</organism>
<name>A0A1T5EZ06_9SPHN</name>
<accession>A0A1T5EZ06</accession>